<evidence type="ECO:0000256" key="5">
    <source>
        <dbReference type="ARBA" id="ARBA00010122"/>
    </source>
</evidence>
<evidence type="ECO:0000256" key="15">
    <source>
        <dbReference type="RuleBase" id="RU004249"/>
    </source>
</evidence>
<comment type="similarity">
    <text evidence="5 14">Belongs to the aspartokinase family.</text>
</comment>
<gene>
    <name evidence="17" type="ORF">BAZO_15369</name>
</gene>
<dbReference type="InterPro" id="IPR036393">
    <property type="entry name" value="AceGlu_kinase-like_sf"/>
</dbReference>
<feature type="binding site" evidence="13">
    <location>
        <begin position="5"/>
        <end position="8"/>
    </location>
    <ligand>
        <name>ATP</name>
        <dbReference type="ChEBI" id="CHEBI:30616"/>
    </ligand>
</feature>
<dbReference type="NCBIfam" id="NF006540">
    <property type="entry name" value="PRK09034.1"/>
    <property type="match status" value="1"/>
</dbReference>
<dbReference type="InterPro" id="IPR005260">
    <property type="entry name" value="Asp_kin_monofn"/>
</dbReference>
<dbReference type="Pfam" id="PF22468">
    <property type="entry name" value="ACT_9"/>
    <property type="match status" value="1"/>
</dbReference>
<dbReference type="UniPathway" id="UPA00051">
    <property type="reaction ID" value="UER00462"/>
</dbReference>
<reference evidence="17 18" key="1">
    <citation type="journal article" date="2012" name="Front. Microbiol.">
        <title>Redundancy and modularity in membrane-associated dissimilatory nitrate reduction in Bacillus.</title>
        <authorList>
            <person name="Heylen K."/>
            <person name="Keltjens J."/>
        </authorList>
    </citation>
    <scope>NUCLEOTIDE SEQUENCE [LARGE SCALE GENOMIC DNA]</scope>
    <source>
        <strain evidence="17 18">LMG 9581</strain>
    </source>
</reference>
<proteinExistence type="inferred from homology"/>
<dbReference type="PIRSF" id="PIRSF000726">
    <property type="entry name" value="Asp_kin"/>
    <property type="match status" value="1"/>
</dbReference>
<dbReference type="GO" id="GO:0009090">
    <property type="term" value="P:homoserine biosynthetic process"/>
    <property type="evidence" value="ECO:0007669"/>
    <property type="project" value="TreeGrafter"/>
</dbReference>
<evidence type="ECO:0000256" key="14">
    <source>
        <dbReference type="RuleBase" id="RU003448"/>
    </source>
</evidence>
<dbReference type="SUPFAM" id="SSF55021">
    <property type="entry name" value="ACT-like"/>
    <property type="match status" value="2"/>
</dbReference>
<dbReference type="Gene3D" id="3.40.1160.10">
    <property type="entry name" value="Acetylglutamate kinase-like"/>
    <property type="match status" value="1"/>
</dbReference>
<dbReference type="CDD" id="cd04245">
    <property type="entry name" value="AAK_AKiii-YclM-BS"/>
    <property type="match status" value="1"/>
</dbReference>
<evidence type="ECO:0000256" key="7">
    <source>
        <dbReference type="ARBA" id="ARBA00022741"/>
    </source>
</evidence>
<dbReference type="RefSeq" id="WP_003332498.1">
    <property type="nucleotide sequence ID" value="NZ_AJLR01000124.1"/>
</dbReference>
<feature type="binding site" evidence="13">
    <location>
        <position position="120"/>
    </location>
    <ligand>
        <name>substrate</name>
    </ligand>
</feature>
<comment type="catalytic activity">
    <reaction evidence="12 14">
        <text>L-aspartate + ATP = 4-phospho-L-aspartate + ADP</text>
        <dbReference type="Rhea" id="RHEA:23776"/>
        <dbReference type="ChEBI" id="CHEBI:29991"/>
        <dbReference type="ChEBI" id="CHEBI:30616"/>
        <dbReference type="ChEBI" id="CHEBI:57535"/>
        <dbReference type="ChEBI" id="CHEBI:456216"/>
        <dbReference type="EC" id="2.7.2.4"/>
    </reaction>
</comment>
<dbReference type="NCBIfam" id="TIGR00657">
    <property type="entry name" value="asp_kinases"/>
    <property type="match status" value="1"/>
</dbReference>
<dbReference type="InterPro" id="IPR054352">
    <property type="entry name" value="ACT_Aspartokinase"/>
</dbReference>
<dbReference type="AlphaFoldDB" id="K6D7K0"/>
<evidence type="ECO:0000256" key="3">
    <source>
        <dbReference type="ARBA" id="ARBA00004986"/>
    </source>
</evidence>
<comment type="caution">
    <text evidence="17">The sequence shown here is derived from an EMBL/GenBank/DDBJ whole genome shotgun (WGS) entry which is preliminary data.</text>
</comment>
<dbReference type="SUPFAM" id="SSF53633">
    <property type="entry name" value="Carbamate kinase-like"/>
    <property type="match status" value="1"/>
</dbReference>
<feature type="binding site" evidence="13">
    <location>
        <position position="49"/>
    </location>
    <ligand>
        <name>substrate</name>
    </ligand>
</feature>
<organism evidence="17 18">
    <name type="scientific">Schinkia azotoformans LMG 9581</name>
    <dbReference type="NCBI Taxonomy" id="1131731"/>
    <lineage>
        <taxon>Bacteria</taxon>
        <taxon>Bacillati</taxon>
        <taxon>Bacillota</taxon>
        <taxon>Bacilli</taxon>
        <taxon>Bacillales</taxon>
        <taxon>Bacillaceae</taxon>
        <taxon>Calidifontibacillus/Schinkia group</taxon>
        <taxon>Schinkia</taxon>
    </lineage>
</organism>
<evidence type="ECO:0000256" key="8">
    <source>
        <dbReference type="ARBA" id="ARBA00022777"/>
    </source>
</evidence>
<dbReference type="Pfam" id="PF00696">
    <property type="entry name" value="AA_kinase"/>
    <property type="match status" value="1"/>
</dbReference>
<evidence type="ECO:0000256" key="10">
    <source>
        <dbReference type="ARBA" id="ARBA00022915"/>
    </source>
</evidence>
<keyword evidence="18" id="KW-1185">Reference proteome</keyword>
<evidence type="ECO:0000256" key="4">
    <source>
        <dbReference type="ARBA" id="ARBA00005139"/>
    </source>
</evidence>
<comment type="pathway">
    <text evidence="2 15">Amino-acid biosynthesis; L-lysine biosynthesis via DAP pathway; (S)-tetrahydrodipicolinate from L-aspartate: step 1/4.</text>
</comment>
<dbReference type="InterPro" id="IPR002912">
    <property type="entry name" value="ACT_dom"/>
</dbReference>
<dbReference type="CDD" id="cd04911">
    <property type="entry name" value="ACT_AKiii-YclM-BS_1"/>
    <property type="match status" value="1"/>
</dbReference>
<protein>
    <recommendedName>
        <fullName evidence="14">Aspartokinase</fullName>
        <ecNumber evidence="14">2.7.2.4</ecNumber>
    </recommendedName>
</protein>
<evidence type="ECO:0000256" key="2">
    <source>
        <dbReference type="ARBA" id="ARBA00004766"/>
    </source>
</evidence>
<dbReference type="InterPro" id="IPR001341">
    <property type="entry name" value="Asp_kinase"/>
</dbReference>
<comment type="pathway">
    <text evidence="3 15">Amino-acid biosynthesis; L-methionine biosynthesis via de novo pathway; L-homoserine from L-aspartate: step 1/3.</text>
</comment>
<evidence type="ECO:0000256" key="6">
    <source>
        <dbReference type="ARBA" id="ARBA00022679"/>
    </source>
</evidence>
<dbReference type="PANTHER" id="PTHR21499:SF67">
    <property type="entry name" value="ASPARTOKINASE 3"/>
    <property type="match status" value="1"/>
</dbReference>
<dbReference type="PROSITE" id="PS51671">
    <property type="entry name" value="ACT"/>
    <property type="match status" value="1"/>
</dbReference>
<keyword evidence="11" id="KW-0457">Lysine biosynthesis</keyword>
<dbReference type="GO" id="GO:0009089">
    <property type="term" value="P:lysine biosynthetic process via diaminopimelate"/>
    <property type="evidence" value="ECO:0007669"/>
    <property type="project" value="UniProtKB-UniPathway"/>
</dbReference>
<dbReference type="EC" id="2.7.2.4" evidence="14"/>
<keyword evidence="10" id="KW-0220">Diaminopimelate biosynthesis</keyword>
<evidence type="ECO:0000259" key="16">
    <source>
        <dbReference type="PROSITE" id="PS51671"/>
    </source>
</evidence>
<comment type="function">
    <text evidence="1">Catalyzes the phosphorylation of the beta-carboxyl group of aspartic acid with ATP to yield 4-phospho-L-aspartate, which is involved in the branched biosynthetic pathway leading to the biosynthesis of amino acids threonine, isoleucine and methionine.</text>
</comment>
<dbReference type="Proteomes" id="UP000006315">
    <property type="component" value="Unassembled WGS sequence"/>
</dbReference>
<dbReference type="GO" id="GO:0019877">
    <property type="term" value="P:diaminopimelate biosynthetic process"/>
    <property type="evidence" value="ECO:0007669"/>
    <property type="project" value="UniProtKB-KW"/>
</dbReference>
<keyword evidence="6 14" id="KW-0808">Transferase</keyword>
<evidence type="ECO:0000256" key="9">
    <source>
        <dbReference type="ARBA" id="ARBA00022840"/>
    </source>
</evidence>
<dbReference type="Gene3D" id="1.20.120.1320">
    <property type="entry name" value="Aspartokinase, catalytic domain"/>
    <property type="match status" value="1"/>
</dbReference>
<dbReference type="EMBL" id="AJLR01000124">
    <property type="protein sequence ID" value="EKN64053.1"/>
    <property type="molecule type" value="Genomic_DNA"/>
</dbReference>
<dbReference type="UniPathway" id="UPA00050">
    <property type="reaction ID" value="UER00461"/>
</dbReference>
<dbReference type="FunFam" id="3.30.2130.10:FF:000001">
    <property type="entry name" value="Bifunctional aspartokinase/homoserine dehydrogenase"/>
    <property type="match status" value="1"/>
</dbReference>
<dbReference type="Gene3D" id="3.30.2130.10">
    <property type="entry name" value="VC0802-like"/>
    <property type="match status" value="1"/>
</dbReference>
<dbReference type="GO" id="GO:0009088">
    <property type="term" value="P:threonine biosynthetic process"/>
    <property type="evidence" value="ECO:0007669"/>
    <property type="project" value="UniProtKB-UniPathway"/>
</dbReference>
<feature type="domain" description="ACT" evidence="16">
    <location>
        <begin position="389"/>
        <end position="462"/>
    </location>
</feature>
<dbReference type="FunFam" id="3.40.1160.10:FF:000027">
    <property type="entry name" value="Aspartokinase"/>
    <property type="match status" value="1"/>
</dbReference>
<feature type="binding site" evidence="13">
    <location>
        <begin position="219"/>
        <end position="220"/>
    </location>
    <ligand>
        <name>ATP</name>
        <dbReference type="ChEBI" id="CHEBI:30616"/>
    </ligand>
</feature>
<dbReference type="GO" id="GO:0004072">
    <property type="term" value="F:aspartate kinase activity"/>
    <property type="evidence" value="ECO:0007669"/>
    <property type="project" value="UniProtKB-EC"/>
</dbReference>
<evidence type="ECO:0000313" key="17">
    <source>
        <dbReference type="EMBL" id="EKN64053.1"/>
    </source>
</evidence>
<keyword evidence="7 13" id="KW-0547">Nucleotide-binding</keyword>
<evidence type="ECO:0000256" key="11">
    <source>
        <dbReference type="ARBA" id="ARBA00023154"/>
    </source>
</evidence>
<sequence>MKVAKFGGTSMASAEQLIKVANIVKADENRKIIVVSAPGKRFKEDTKTTDLLIALGESCLKGENTDDKLMAIVDRYKEIAENLNLSNEIIDEISTNLHELIQADQTNTDRFMDGLKASGEDNSAKLFAFFLNSTGVAASYVNPKDAGIVVTDDPGNAQTLPETYENLKKLKGRNEVIVVPGFFGFSPEGNLVTFSRGGSDITGSIIAAGVDAELYENFTDVDSVFVANPNIVDDPKEIKELTYKEMRELSYAGFSVFHDEALIPAFRAGIPVCIKNTNNPSAPGTFIVAERDFSKDPVAGIASDSGFCSIYVSKYLMNREIGFGRRLLQILEDEGISYEHMPSGIDDTSIILRENQLCDEKEQRVLDRIKTELNVDTISIRHNQAMIMVVGEGMTSYVGISAKATAAFARAGVNIEMINQGSSEVSMMFAVAESDAPKAVVALYNEFFTEAANQEELPLVLR</sequence>
<dbReference type="PROSITE" id="PS00324">
    <property type="entry name" value="ASPARTOKINASE"/>
    <property type="match status" value="1"/>
</dbReference>
<dbReference type="GO" id="GO:0005524">
    <property type="term" value="F:ATP binding"/>
    <property type="evidence" value="ECO:0007669"/>
    <property type="project" value="UniProtKB-KW"/>
</dbReference>
<dbReference type="GO" id="GO:0005829">
    <property type="term" value="C:cytosol"/>
    <property type="evidence" value="ECO:0007669"/>
    <property type="project" value="TreeGrafter"/>
</dbReference>
<evidence type="ECO:0000256" key="12">
    <source>
        <dbReference type="ARBA" id="ARBA00047872"/>
    </source>
</evidence>
<dbReference type="PATRIC" id="fig|1131731.3.peg.3144"/>
<dbReference type="UniPathway" id="UPA00034">
    <property type="reaction ID" value="UER00015"/>
</dbReference>
<dbReference type="STRING" id="1131731.BAZO_15369"/>
<dbReference type="InterPro" id="IPR042199">
    <property type="entry name" value="AsparK_Bifunc_asparK/hSer_DH"/>
</dbReference>
<evidence type="ECO:0000256" key="1">
    <source>
        <dbReference type="ARBA" id="ARBA00003121"/>
    </source>
</evidence>
<keyword evidence="15" id="KW-0028">Amino-acid biosynthesis</keyword>
<evidence type="ECO:0000313" key="18">
    <source>
        <dbReference type="Proteomes" id="UP000006315"/>
    </source>
</evidence>
<keyword evidence="9 13" id="KW-0067">ATP-binding</keyword>
<dbReference type="InterPro" id="IPR018042">
    <property type="entry name" value="Aspartate_kinase_CS"/>
</dbReference>
<dbReference type="PANTHER" id="PTHR21499">
    <property type="entry name" value="ASPARTATE KINASE"/>
    <property type="match status" value="1"/>
</dbReference>
<dbReference type="InterPro" id="IPR035804">
    <property type="entry name" value="AKIII_YclM_N"/>
</dbReference>
<name>K6D7K0_SCHAZ</name>
<evidence type="ECO:0000256" key="13">
    <source>
        <dbReference type="PIRSR" id="PIRSR000726-1"/>
    </source>
</evidence>
<keyword evidence="8 14" id="KW-0418">Kinase</keyword>
<comment type="pathway">
    <text evidence="4 15">Amino-acid biosynthesis; L-threonine biosynthesis; L-threonine from L-aspartate: step 1/5.</text>
</comment>
<dbReference type="InterPro" id="IPR045865">
    <property type="entry name" value="ACT-like_dom_sf"/>
</dbReference>
<dbReference type="InterPro" id="IPR001048">
    <property type="entry name" value="Asp/Glu/Uridylate_kinase"/>
</dbReference>
<accession>K6D7K0</accession>